<dbReference type="SMART" id="SM00530">
    <property type="entry name" value="HTH_XRE"/>
    <property type="match status" value="1"/>
</dbReference>
<dbReference type="CDD" id="cd00093">
    <property type="entry name" value="HTH_XRE"/>
    <property type="match status" value="1"/>
</dbReference>
<dbReference type="PROSITE" id="PS50943">
    <property type="entry name" value="HTH_CROC1"/>
    <property type="match status" value="1"/>
</dbReference>
<accession>A0ABU8VKU6</accession>
<dbReference type="Proteomes" id="UP001365846">
    <property type="component" value="Unassembled WGS sequence"/>
</dbReference>
<name>A0ABU8VKU6_9BURK</name>
<keyword evidence="3" id="KW-1185">Reference proteome</keyword>
<reference evidence="2 3" key="1">
    <citation type="submission" date="2024-03" db="EMBL/GenBank/DDBJ databases">
        <title>Novel species of the genus Variovorax.</title>
        <authorList>
            <person name="Liu Q."/>
            <person name="Xin Y.-H."/>
        </authorList>
    </citation>
    <scope>NUCLEOTIDE SEQUENCE [LARGE SCALE GENOMIC DNA]</scope>
    <source>
        <strain evidence="2 3">KACC 18899</strain>
    </source>
</reference>
<gene>
    <name evidence="2" type="ORF">WKW77_24535</name>
</gene>
<sequence>MRSNQDPALLRAFAAELKARRAAIKISQDALAYEGHVNRSFLAKLEVAKTSPSLTSLFRLAKGLQVEPGDLIHAVDKRYRKELRAAKRSDSGR</sequence>
<evidence type="ECO:0000259" key="1">
    <source>
        <dbReference type="PROSITE" id="PS50943"/>
    </source>
</evidence>
<dbReference type="Pfam" id="PF01381">
    <property type="entry name" value="HTH_3"/>
    <property type="match status" value="1"/>
</dbReference>
<dbReference type="RefSeq" id="WP_340359507.1">
    <property type="nucleotide sequence ID" value="NZ_JBBKZU010000012.1"/>
</dbReference>
<evidence type="ECO:0000313" key="2">
    <source>
        <dbReference type="EMBL" id="MEJ8814275.1"/>
    </source>
</evidence>
<dbReference type="EMBL" id="JBBKZU010000012">
    <property type="protein sequence ID" value="MEJ8814275.1"/>
    <property type="molecule type" value="Genomic_DNA"/>
</dbReference>
<proteinExistence type="predicted"/>
<dbReference type="InterPro" id="IPR001387">
    <property type="entry name" value="Cro/C1-type_HTH"/>
</dbReference>
<feature type="domain" description="HTH cro/C1-type" evidence="1">
    <location>
        <begin position="17"/>
        <end position="71"/>
    </location>
</feature>
<comment type="caution">
    <text evidence="2">The sequence shown here is derived from an EMBL/GenBank/DDBJ whole genome shotgun (WGS) entry which is preliminary data.</text>
</comment>
<protein>
    <submittedName>
        <fullName evidence="2">Helix-turn-helix transcriptional regulator</fullName>
    </submittedName>
</protein>
<dbReference type="SUPFAM" id="SSF47413">
    <property type="entry name" value="lambda repressor-like DNA-binding domains"/>
    <property type="match status" value="1"/>
</dbReference>
<dbReference type="Gene3D" id="1.10.260.40">
    <property type="entry name" value="lambda repressor-like DNA-binding domains"/>
    <property type="match status" value="1"/>
</dbReference>
<dbReference type="InterPro" id="IPR010982">
    <property type="entry name" value="Lambda_DNA-bd_dom_sf"/>
</dbReference>
<organism evidence="2 3">
    <name type="scientific">Variovorax ureilyticus</name>
    <dbReference type="NCBI Taxonomy" id="1836198"/>
    <lineage>
        <taxon>Bacteria</taxon>
        <taxon>Pseudomonadati</taxon>
        <taxon>Pseudomonadota</taxon>
        <taxon>Betaproteobacteria</taxon>
        <taxon>Burkholderiales</taxon>
        <taxon>Comamonadaceae</taxon>
        <taxon>Variovorax</taxon>
    </lineage>
</organism>
<evidence type="ECO:0000313" key="3">
    <source>
        <dbReference type="Proteomes" id="UP001365846"/>
    </source>
</evidence>